<proteinExistence type="predicted"/>
<dbReference type="GO" id="GO:0016887">
    <property type="term" value="F:ATP hydrolysis activity"/>
    <property type="evidence" value="ECO:0007669"/>
    <property type="project" value="InterPro"/>
</dbReference>
<accession>A0A7K1KU12</accession>
<evidence type="ECO:0000256" key="1">
    <source>
        <dbReference type="SAM" id="Coils"/>
    </source>
</evidence>
<name>A0A7K1KU12_9ACTN</name>
<feature type="region of interest" description="Disordered" evidence="2">
    <location>
        <begin position="1"/>
        <end position="141"/>
    </location>
</feature>
<dbReference type="InterPro" id="IPR027417">
    <property type="entry name" value="P-loop_NTPase"/>
</dbReference>
<feature type="coiled-coil region" evidence="1">
    <location>
        <begin position="300"/>
        <end position="404"/>
    </location>
</feature>
<sequence length="783" mass="87526">MGSRSSKRGGNQRAGQAPGGKQASKAGDGEDALIEAAERLQATEPAPEPADGAEPVEGPVEEPATGAEVTGPATADRLRRAIAQAEAARKRAEARQSALGKKQEKLDADSARLAEARAEHQRQTAGLQRRKDEIDAEERRLAERQEELAGLEEEARRGFAGHRQERLAALRRELEERRTAFDEEQRELEDRHAARYAEREAALIARGAELDERAADLDRKELEQRRLERRLGVRAEHLDQEADDRVRERLARLETDLELERQNSLGHRRQLDAMRGLAEQRAAELARYETAAAELGGRRAPELAEELRRLHEENRELRMAAAANPVQDRARVEELKAAHHDLMVEREELLRQNAELRRHVTASMISATERENARMINQALQRQNDTLTSEIDQQSARLKQMQAMVKDSPPFPACTAMDDEERYGFRPELDDEPVRLRDFVERVRGRMALDLRLYYSGADLRCFVAGLASSRLHLLQGISGIGKTRLPEAFAQVIGAGRETVAVAAEWRSPQDLLGYYNAFERKFYESEFTQSLYKAQLPLFREKPFIVVLDEMNLSHPEQYFSDLLSAMERKEGDPGAPALLPLMTAPVSPAPRLLREGRALELPGNVWFIGTANNDETTVRFADKTYDRAHVLELPPRPRVFDPGETRPLAPVSRKALTDAFDAAEARHGGETDKVLSFLDGSLGERLRDGFGVSWGNRLERQAKRFVPVTVAAGGRTGEAADHLLATKVLRKLIGRVEIAPGDLQRLHKDIEALWGPAFPGTTAAKSLRVLDGEIRSLGLG</sequence>
<gene>
    <name evidence="4" type="ORF">GNZ18_03590</name>
</gene>
<evidence type="ECO:0000256" key="2">
    <source>
        <dbReference type="SAM" id="MobiDB-lite"/>
    </source>
</evidence>
<evidence type="ECO:0000313" key="5">
    <source>
        <dbReference type="Proteomes" id="UP000432015"/>
    </source>
</evidence>
<evidence type="ECO:0000313" key="4">
    <source>
        <dbReference type="EMBL" id="MUN35681.1"/>
    </source>
</evidence>
<dbReference type="RefSeq" id="WP_156214577.1">
    <property type="nucleotide sequence ID" value="NZ_WOFH01000001.1"/>
</dbReference>
<evidence type="ECO:0000259" key="3">
    <source>
        <dbReference type="Pfam" id="PF07728"/>
    </source>
</evidence>
<comment type="caution">
    <text evidence="4">The sequence shown here is derived from an EMBL/GenBank/DDBJ whole genome shotgun (WGS) entry which is preliminary data.</text>
</comment>
<dbReference type="InterPro" id="IPR011704">
    <property type="entry name" value="ATPase_dyneun-rel_AAA"/>
</dbReference>
<keyword evidence="5" id="KW-1185">Reference proteome</keyword>
<protein>
    <submittedName>
        <fullName evidence="4">AAA domain-containing protein</fullName>
    </submittedName>
</protein>
<keyword evidence="1" id="KW-0175">Coiled coil</keyword>
<dbReference type="GO" id="GO:0005524">
    <property type="term" value="F:ATP binding"/>
    <property type="evidence" value="ECO:0007669"/>
    <property type="project" value="InterPro"/>
</dbReference>
<dbReference type="SUPFAM" id="SSF52540">
    <property type="entry name" value="P-loop containing nucleoside triphosphate hydrolases"/>
    <property type="match status" value="1"/>
</dbReference>
<dbReference type="Gene3D" id="3.40.50.300">
    <property type="entry name" value="P-loop containing nucleotide triphosphate hydrolases"/>
    <property type="match status" value="1"/>
</dbReference>
<reference evidence="4 5" key="1">
    <citation type="submission" date="2019-11" db="EMBL/GenBank/DDBJ databases">
        <authorList>
            <person name="Cao P."/>
        </authorList>
    </citation>
    <scope>NUCLEOTIDE SEQUENCE [LARGE SCALE GENOMIC DNA]</scope>
    <source>
        <strain evidence="4 5">NEAU-AAG5</strain>
    </source>
</reference>
<feature type="compositionally biased region" description="Basic and acidic residues" evidence="2">
    <location>
        <begin position="129"/>
        <end position="141"/>
    </location>
</feature>
<organism evidence="4 5">
    <name type="scientific">Actinomadura litoris</name>
    <dbReference type="NCBI Taxonomy" id="2678616"/>
    <lineage>
        <taxon>Bacteria</taxon>
        <taxon>Bacillati</taxon>
        <taxon>Actinomycetota</taxon>
        <taxon>Actinomycetes</taxon>
        <taxon>Streptosporangiales</taxon>
        <taxon>Thermomonosporaceae</taxon>
        <taxon>Actinomadura</taxon>
    </lineage>
</organism>
<dbReference type="AlphaFoldDB" id="A0A7K1KU12"/>
<dbReference type="Pfam" id="PF07728">
    <property type="entry name" value="AAA_5"/>
    <property type="match status" value="1"/>
</dbReference>
<feature type="compositionally biased region" description="Low complexity" evidence="2">
    <location>
        <begin position="42"/>
        <end position="64"/>
    </location>
</feature>
<dbReference type="EMBL" id="WOFH01000001">
    <property type="protein sequence ID" value="MUN35681.1"/>
    <property type="molecule type" value="Genomic_DNA"/>
</dbReference>
<dbReference type="Proteomes" id="UP000432015">
    <property type="component" value="Unassembled WGS sequence"/>
</dbReference>
<feature type="domain" description="ATPase dynein-related AAA" evidence="3">
    <location>
        <begin position="474"/>
        <end position="574"/>
    </location>
</feature>
<feature type="compositionally biased region" description="Basic and acidic residues" evidence="2">
    <location>
        <begin position="101"/>
        <end position="122"/>
    </location>
</feature>